<feature type="compositionally biased region" description="Low complexity" evidence="10">
    <location>
        <begin position="509"/>
        <end position="523"/>
    </location>
</feature>
<keyword evidence="6 8" id="KW-0408">Iron</keyword>
<feature type="domain" description="4Fe-4S ferredoxin-type" evidence="11">
    <location>
        <begin position="399"/>
        <end position="428"/>
    </location>
</feature>
<keyword evidence="9" id="KW-0175">Coiled coil</keyword>
<feature type="compositionally biased region" description="Low complexity" evidence="10">
    <location>
        <begin position="599"/>
        <end position="613"/>
    </location>
</feature>
<dbReference type="SUPFAM" id="SSF142019">
    <property type="entry name" value="Nqo1 FMN-binding domain-like"/>
    <property type="match status" value="1"/>
</dbReference>
<dbReference type="Gene3D" id="3.30.70.20">
    <property type="match status" value="1"/>
</dbReference>
<dbReference type="InterPro" id="IPR017896">
    <property type="entry name" value="4Fe4S_Fe-S-bd"/>
</dbReference>
<feature type="coiled-coil region" evidence="9">
    <location>
        <begin position="722"/>
        <end position="781"/>
    </location>
</feature>
<dbReference type="Gene3D" id="3.40.50.11540">
    <property type="entry name" value="NADH-ubiquinone oxidoreductase 51kDa subunit"/>
    <property type="match status" value="1"/>
</dbReference>
<evidence type="ECO:0000256" key="9">
    <source>
        <dbReference type="SAM" id="Coils"/>
    </source>
</evidence>
<feature type="coiled-coil region" evidence="9">
    <location>
        <begin position="428"/>
        <end position="474"/>
    </location>
</feature>
<dbReference type="InterPro" id="IPR037225">
    <property type="entry name" value="Nuo51_FMN-bd_sf"/>
</dbReference>
<keyword evidence="4 8" id="KW-0677">Repeat</keyword>
<dbReference type="PROSITE" id="PS51379">
    <property type="entry name" value="4FE4S_FER_2"/>
    <property type="match status" value="2"/>
</dbReference>
<dbReference type="Proteomes" id="UP000765845">
    <property type="component" value="Unassembled WGS sequence"/>
</dbReference>
<evidence type="ECO:0000256" key="6">
    <source>
        <dbReference type="ARBA" id="ARBA00023004"/>
    </source>
</evidence>
<evidence type="ECO:0000256" key="2">
    <source>
        <dbReference type="ARBA" id="ARBA00022485"/>
    </source>
</evidence>
<feature type="region of interest" description="Disordered" evidence="10">
    <location>
        <begin position="1"/>
        <end position="22"/>
    </location>
</feature>
<feature type="domain" description="4Fe-4S ferredoxin-type" evidence="11">
    <location>
        <begin position="360"/>
        <end position="389"/>
    </location>
</feature>
<feature type="binding site" evidence="8">
    <location>
        <position position="369"/>
    </location>
    <ligand>
        <name>[4Fe-4S] cluster</name>
        <dbReference type="ChEBI" id="CHEBI:49883"/>
        <label>1</label>
    </ligand>
</feature>
<comment type="function">
    <text evidence="8">Part of a membrane-bound complex that couples electron transfer with translocation of ions across the membrane.</text>
</comment>
<evidence type="ECO:0000259" key="11">
    <source>
        <dbReference type="PROSITE" id="PS51379"/>
    </source>
</evidence>
<keyword evidence="3 8" id="KW-0479">Metal-binding</keyword>
<comment type="subcellular location">
    <subcellularLocation>
        <location evidence="8">Cell inner membrane</location>
        <topology evidence="8">Peripheral membrane protein</topology>
    </subcellularLocation>
</comment>
<dbReference type="InterPro" id="IPR011538">
    <property type="entry name" value="Nuo51_FMN-bd"/>
</dbReference>
<dbReference type="PROSITE" id="PS00198">
    <property type="entry name" value="4FE4S_FER_1"/>
    <property type="match status" value="1"/>
</dbReference>
<dbReference type="NCBIfam" id="NF003454">
    <property type="entry name" value="PRK05035.1"/>
    <property type="match status" value="1"/>
</dbReference>
<evidence type="ECO:0000313" key="13">
    <source>
        <dbReference type="Proteomes" id="UP000765845"/>
    </source>
</evidence>
<comment type="subunit">
    <text evidence="8">The complex is composed of six subunits: RnfA, RnfB, RnfC, RnfD, RnfE and RnfG.</text>
</comment>
<keyword evidence="7 8" id="KW-0411">Iron-sulfur</keyword>
<dbReference type="Pfam" id="PF13375">
    <property type="entry name" value="RnfC_N"/>
    <property type="match status" value="1"/>
</dbReference>
<dbReference type="InterPro" id="IPR010208">
    <property type="entry name" value="Ion_transpt_RnfC/RsxC"/>
</dbReference>
<keyword evidence="13" id="KW-1185">Reference proteome</keyword>
<keyword evidence="8" id="KW-0472">Membrane</keyword>
<dbReference type="InterPro" id="IPR017900">
    <property type="entry name" value="4Fe4S_Fe_S_CS"/>
</dbReference>
<dbReference type="RefSeq" id="WP_168448824.1">
    <property type="nucleotide sequence ID" value="NZ_JAAWWK010000001.1"/>
</dbReference>
<dbReference type="NCBIfam" id="TIGR01945">
    <property type="entry name" value="rnfC"/>
    <property type="match status" value="1"/>
</dbReference>
<feature type="binding site" evidence="8">
    <location>
        <position position="375"/>
    </location>
    <ligand>
        <name>[4Fe-4S] cluster</name>
        <dbReference type="ChEBI" id="CHEBI:49883"/>
        <label>1</label>
    </ligand>
</feature>
<reference evidence="12 13" key="1">
    <citation type="submission" date="2020-04" db="EMBL/GenBank/DDBJ databases">
        <authorList>
            <person name="Yoon J."/>
        </authorList>
    </citation>
    <scope>NUCLEOTIDE SEQUENCE [LARGE SCALE GENOMIC DNA]</scope>
    <source>
        <strain evidence="12 13">KMU-166</strain>
    </source>
</reference>
<sequence>MIQIRDIHGGIHPPENKLQSLGEPIRPAGIPAQLILPLSQHIGAPAAPVVSVGDRVLKGQKIAEAKGFVSAPVHAPTSGTVVAIEPRVIPHPSGMSAPCIIINSDGQDEWVNHQGISDYTAVDKNTLISTIREAGIAGMGGAGFPSAVKLSGGQDKPIQTLILNGTECEPYITADDILMRERAGQIIAGAEILRHLIEPQETLIGIEDNKPEAIAAMRAAAEGTGIEIVSFPTKYPSGGEKQLIQILTGKEVPSGGLPSDVGIVCQNIGTAQAIYRAVNHGEPLISRVTTVTGNACGSPRNYEVLLGTPVQYLLDQSAFNASDCIRLIMGGPMMGYTLQDTAVPVVKTTNCILAPTVEELPPPPPAQACIRCGMCAEVCPVSLLPQQMYWFSRAQEHDKLEEHNLFDCIECGACSYACPSHIPLVQYYRASKAEIRQAQQDKIKAERSKERFEARQARIEREAAEKEAKRKARLEAAKARQAEAVKGDSKQDIIQAAIARSQAKKSGDADPAQAAIARAQAARNGTAVEETREEKQQRLEKLLASTTKRLAAAQEKLAQAEGNNDDNIAAFRTAVEKTSAKLAATQKELDELKSSTDGAAPTDDPAAAAIARAQAKRSGQAPAESEQEKTQRITAQIASTEKRLAAAQDKLATAKANGDDKADAFATAVTKTQEKLDALRAELAAITPTTATPATPVEDDPAAQAIARAMAARAESAGMSEREKAEKNIASLQARVEKTAAKLRAAQESGDDNAEILATSLDKMRDKLTAAEQALAALREEEN</sequence>
<proteinExistence type="inferred from homology"/>
<comment type="caution">
    <text evidence="12">The sequence shown here is derived from an EMBL/GenBank/DDBJ whole genome shotgun (WGS) entry which is preliminary data.</text>
</comment>
<feature type="region of interest" description="Disordered" evidence="10">
    <location>
        <begin position="586"/>
        <end position="635"/>
    </location>
</feature>
<evidence type="ECO:0000256" key="5">
    <source>
        <dbReference type="ARBA" id="ARBA00022982"/>
    </source>
</evidence>
<dbReference type="InterPro" id="IPR026902">
    <property type="entry name" value="RnfC_N"/>
</dbReference>
<keyword evidence="8" id="KW-1003">Cell membrane</keyword>
<gene>
    <name evidence="12" type="primary">rsxC</name>
    <name evidence="8" type="synonym">rnfC</name>
    <name evidence="12" type="ORF">HCU74_02575</name>
</gene>
<evidence type="ECO:0000256" key="7">
    <source>
        <dbReference type="ARBA" id="ARBA00023014"/>
    </source>
</evidence>
<evidence type="ECO:0000256" key="10">
    <source>
        <dbReference type="SAM" id="MobiDB-lite"/>
    </source>
</evidence>
<organism evidence="12 13">
    <name type="scientific">Spongiibacter thalassae</name>
    <dbReference type="NCBI Taxonomy" id="2721624"/>
    <lineage>
        <taxon>Bacteria</taxon>
        <taxon>Pseudomonadati</taxon>
        <taxon>Pseudomonadota</taxon>
        <taxon>Gammaproteobacteria</taxon>
        <taxon>Cellvibrionales</taxon>
        <taxon>Spongiibacteraceae</taxon>
        <taxon>Spongiibacter</taxon>
    </lineage>
</organism>
<dbReference type="EMBL" id="JAAWWK010000001">
    <property type="protein sequence ID" value="NKI16297.1"/>
    <property type="molecule type" value="Genomic_DNA"/>
</dbReference>
<dbReference type="PANTHER" id="PTHR43034:SF2">
    <property type="entry name" value="ION-TRANSLOCATING OXIDOREDUCTASE COMPLEX SUBUNIT C"/>
    <property type="match status" value="1"/>
</dbReference>
<comment type="cofactor">
    <cofactor evidence="8">
        <name>[4Fe-4S] cluster</name>
        <dbReference type="ChEBI" id="CHEBI:49883"/>
    </cofactor>
    <text evidence="8">Binds 2 [4Fe-4S] clusters per subunit.</text>
</comment>
<keyword evidence="8" id="KW-1278">Translocase</keyword>
<feature type="binding site" evidence="8">
    <location>
        <position position="379"/>
    </location>
    <ligand>
        <name>[4Fe-4S] cluster</name>
        <dbReference type="ChEBI" id="CHEBI:49883"/>
        <label>2</label>
    </ligand>
</feature>
<evidence type="ECO:0000256" key="1">
    <source>
        <dbReference type="ARBA" id="ARBA00022448"/>
    </source>
</evidence>
<protein>
    <recommendedName>
        <fullName evidence="8">Ion-translocating oxidoreductase complex subunit C</fullName>
        <ecNumber evidence="8">7.-.-.-</ecNumber>
    </recommendedName>
    <alternativeName>
        <fullName evidence="8">Rnf electron transport complex subunit C</fullName>
    </alternativeName>
</protein>
<keyword evidence="5 8" id="KW-0249">Electron transport</keyword>
<evidence type="ECO:0000313" key="12">
    <source>
        <dbReference type="EMBL" id="NKI16297.1"/>
    </source>
</evidence>
<evidence type="ECO:0000256" key="4">
    <source>
        <dbReference type="ARBA" id="ARBA00022737"/>
    </source>
</evidence>
<dbReference type="Pfam" id="PF01512">
    <property type="entry name" value="Complex1_51K"/>
    <property type="match status" value="1"/>
</dbReference>
<dbReference type="SUPFAM" id="SSF46548">
    <property type="entry name" value="alpha-helical ferredoxin"/>
    <property type="match status" value="1"/>
</dbReference>
<feature type="region of interest" description="Disordered" evidence="10">
    <location>
        <begin position="501"/>
        <end position="535"/>
    </location>
</feature>
<name>A0ABX1GCQ9_9GAMM</name>
<comment type="similarity">
    <text evidence="8">Belongs to the 4Fe4S bacterial-type ferredoxin family. RnfC subfamily.</text>
</comment>
<evidence type="ECO:0000256" key="8">
    <source>
        <dbReference type="HAMAP-Rule" id="MF_00461"/>
    </source>
</evidence>
<feature type="binding site" evidence="8">
    <location>
        <position position="411"/>
    </location>
    <ligand>
        <name>[4Fe-4S] cluster</name>
        <dbReference type="ChEBI" id="CHEBI:49883"/>
        <label>2</label>
    </ligand>
</feature>
<feature type="binding site" evidence="8">
    <location>
        <position position="372"/>
    </location>
    <ligand>
        <name>[4Fe-4S] cluster</name>
        <dbReference type="ChEBI" id="CHEBI:49883"/>
        <label>1</label>
    </ligand>
</feature>
<dbReference type="EC" id="7.-.-.-" evidence="8"/>
<accession>A0ABX1GCQ9</accession>
<keyword evidence="2 8" id="KW-0004">4Fe-4S</keyword>
<keyword evidence="1 8" id="KW-0813">Transport</keyword>
<feature type="binding site" evidence="8">
    <location>
        <position position="414"/>
    </location>
    <ligand>
        <name>[4Fe-4S] cluster</name>
        <dbReference type="ChEBI" id="CHEBI:49883"/>
        <label>2</label>
    </ligand>
</feature>
<feature type="binding site" evidence="8">
    <location>
        <position position="408"/>
    </location>
    <ligand>
        <name>[4Fe-4S] cluster</name>
        <dbReference type="ChEBI" id="CHEBI:49883"/>
        <label>2</label>
    </ligand>
</feature>
<feature type="binding site" evidence="8">
    <location>
        <position position="418"/>
    </location>
    <ligand>
        <name>[4Fe-4S] cluster</name>
        <dbReference type="ChEBI" id="CHEBI:49883"/>
        <label>1</label>
    </ligand>
</feature>
<evidence type="ECO:0000256" key="3">
    <source>
        <dbReference type="ARBA" id="ARBA00022723"/>
    </source>
</evidence>
<keyword evidence="8" id="KW-0997">Cell inner membrane</keyword>
<dbReference type="PANTHER" id="PTHR43034">
    <property type="entry name" value="ION-TRANSLOCATING OXIDOREDUCTASE COMPLEX SUBUNIT C"/>
    <property type="match status" value="1"/>
</dbReference>
<dbReference type="HAMAP" id="MF_00461">
    <property type="entry name" value="RsxC_RnfC"/>
    <property type="match status" value="1"/>
</dbReference>
<dbReference type="Pfam" id="PF13183">
    <property type="entry name" value="Fer4_8"/>
    <property type="match status" value="1"/>
</dbReference>